<organism evidence="1">
    <name type="scientific">Aliivibrio wodanis</name>
    <dbReference type="NCBI Taxonomy" id="80852"/>
    <lineage>
        <taxon>Bacteria</taxon>
        <taxon>Pseudomonadati</taxon>
        <taxon>Pseudomonadota</taxon>
        <taxon>Gammaproteobacteria</taxon>
        <taxon>Vibrionales</taxon>
        <taxon>Vibrionaceae</taxon>
        <taxon>Aliivibrio</taxon>
    </lineage>
</organism>
<dbReference type="RefSeq" id="WP_176453923.1">
    <property type="nucleotide sequence ID" value="NZ_LR721752.1"/>
</dbReference>
<dbReference type="EMBL" id="LR721752">
    <property type="protein sequence ID" value="VVV06826.1"/>
    <property type="molecule type" value="Genomic_DNA"/>
</dbReference>
<evidence type="ECO:0000313" key="1">
    <source>
        <dbReference type="EMBL" id="VVV06826.1"/>
    </source>
</evidence>
<accession>A0A5Q4ZY79</accession>
<dbReference type="AlphaFoldDB" id="A0A5Q4ZY79"/>
<name>A0A5Q4ZY79_9GAMM</name>
<dbReference type="EMBL" id="LR721752">
    <property type="protein sequence ID" value="VVV06878.1"/>
    <property type="molecule type" value="Genomic_DNA"/>
</dbReference>
<keyword evidence="1" id="KW-0614">Plasmid</keyword>
<proteinExistence type="predicted"/>
<sequence>MPVFNNTELAELVVSICEDLTFDDVQEIDFEPKFSADADFLKMRIDFIAKRFEVSASKVTQAVLENIDIVRHEISKIVKTINFDFEPD</sequence>
<reference evidence="1" key="1">
    <citation type="submission" date="2019-09" db="EMBL/GenBank/DDBJ databases">
        <authorList>
            <person name="Hjerde E."/>
        </authorList>
    </citation>
    <scope>NUCLEOTIDE SEQUENCE [LARGE SCALE GENOMIC DNA]</scope>
    <source>
        <strain evidence="1">06/09/160</strain>
        <plasmid evidence="1">pAWOD_1</plasmid>
    </source>
</reference>
<evidence type="ECO:0000313" key="2">
    <source>
        <dbReference type="EMBL" id="VVV06878.1"/>
    </source>
</evidence>
<protein>
    <submittedName>
        <fullName evidence="1">Uncharacterized protein</fullName>
    </submittedName>
</protein>
<gene>
    <name evidence="1" type="ORF">AW0309160_04320</name>
    <name evidence="2" type="ORF">AW0309160_04372</name>
</gene>
<geneLocation type="plasmid" evidence="1">
    <name>pAWOD_1</name>
</geneLocation>